<dbReference type="InterPro" id="IPR036852">
    <property type="entry name" value="Peptidase_S8/S53_dom_sf"/>
</dbReference>
<comment type="caution">
    <text evidence="4">The sequence shown here is derived from an EMBL/GenBank/DDBJ whole genome shotgun (WGS) entry which is preliminary data.</text>
</comment>
<dbReference type="Gene3D" id="3.40.50.200">
    <property type="entry name" value="Peptidase S8/S53 domain"/>
    <property type="match status" value="1"/>
</dbReference>
<evidence type="ECO:0000313" key="4">
    <source>
        <dbReference type="EMBL" id="KAL0421172.1"/>
    </source>
</evidence>
<feature type="domain" description="Peptidase S8/S53" evidence="3">
    <location>
        <begin position="46"/>
        <end position="115"/>
    </location>
</feature>
<dbReference type="PANTHER" id="PTHR10795">
    <property type="entry name" value="PROPROTEIN CONVERTASE SUBTILISIN/KEXIN"/>
    <property type="match status" value="1"/>
</dbReference>
<dbReference type="Pfam" id="PF00082">
    <property type="entry name" value="Peptidase_S8"/>
    <property type="match status" value="1"/>
</dbReference>
<reference evidence="4" key="2">
    <citation type="journal article" date="2024" name="Plant">
        <title>Genomic evolution and insights into agronomic trait innovations of Sesamum species.</title>
        <authorList>
            <person name="Miao H."/>
            <person name="Wang L."/>
            <person name="Qu L."/>
            <person name="Liu H."/>
            <person name="Sun Y."/>
            <person name="Le M."/>
            <person name="Wang Q."/>
            <person name="Wei S."/>
            <person name="Zheng Y."/>
            <person name="Lin W."/>
            <person name="Duan Y."/>
            <person name="Cao H."/>
            <person name="Xiong S."/>
            <person name="Wang X."/>
            <person name="Wei L."/>
            <person name="Li C."/>
            <person name="Ma Q."/>
            <person name="Ju M."/>
            <person name="Zhao R."/>
            <person name="Li G."/>
            <person name="Mu C."/>
            <person name="Tian Q."/>
            <person name="Mei H."/>
            <person name="Zhang T."/>
            <person name="Gao T."/>
            <person name="Zhang H."/>
        </authorList>
    </citation>
    <scope>NUCLEOTIDE SEQUENCE</scope>
    <source>
        <strain evidence="4">KEN1</strain>
    </source>
</reference>
<dbReference type="GO" id="GO:0006508">
    <property type="term" value="P:proteolysis"/>
    <property type="evidence" value="ECO:0007669"/>
    <property type="project" value="UniProtKB-KW"/>
</dbReference>
<keyword evidence="4" id="KW-0378">Hydrolase</keyword>
<dbReference type="InterPro" id="IPR000209">
    <property type="entry name" value="Peptidase_S8/S53_dom"/>
</dbReference>
<keyword evidence="4" id="KW-0645">Protease</keyword>
<keyword evidence="2" id="KW-0732">Signal</keyword>
<evidence type="ECO:0000259" key="3">
    <source>
        <dbReference type="Pfam" id="PF00082"/>
    </source>
</evidence>
<evidence type="ECO:0000256" key="1">
    <source>
        <dbReference type="ARBA" id="ARBA00011073"/>
    </source>
</evidence>
<dbReference type="InterPro" id="IPR045051">
    <property type="entry name" value="SBT"/>
</dbReference>
<accession>A0AAW2UXK9</accession>
<comment type="similarity">
    <text evidence="1">Belongs to the peptidase S8 family.</text>
</comment>
<dbReference type="EMBL" id="JACGWN010000011">
    <property type="protein sequence ID" value="KAL0421172.1"/>
    <property type="molecule type" value="Genomic_DNA"/>
</dbReference>
<reference evidence="4" key="1">
    <citation type="submission" date="2020-06" db="EMBL/GenBank/DDBJ databases">
        <authorList>
            <person name="Li T."/>
            <person name="Hu X."/>
            <person name="Zhang T."/>
            <person name="Song X."/>
            <person name="Zhang H."/>
            <person name="Dai N."/>
            <person name="Sheng W."/>
            <person name="Hou X."/>
            <person name="Wei L."/>
        </authorList>
    </citation>
    <scope>NUCLEOTIDE SEQUENCE</scope>
    <source>
        <strain evidence="4">KEN1</strain>
        <tissue evidence="4">Leaf</tissue>
    </source>
</reference>
<gene>
    <name evidence="4" type="ORF">Slati_3140100</name>
</gene>
<protein>
    <submittedName>
        <fullName evidence="4">Subtilisin-like protease SBT4.3</fullName>
    </submittedName>
</protein>
<evidence type="ECO:0000256" key="2">
    <source>
        <dbReference type="ARBA" id="ARBA00022729"/>
    </source>
</evidence>
<dbReference type="GO" id="GO:0004252">
    <property type="term" value="F:serine-type endopeptidase activity"/>
    <property type="evidence" value="ECO:0007669"/>
    <property type="project" value="InterPro"/>
</dbReference>
<name>A0AAW2UXK9_9LAMI</name>
<dbReference type="SUPFAM" id="SSF52743">
    <property type="entry name" value="Subtilisin-like"/>
    <property type="match status" value="1"/>
</dbReference>
<proteinExistence type="inferred from homology"/>
<sequence length="124" mass="12636">MGIEEAFYGGALGTVAKSGEKPDSSSVVPLPAVTLNAPKAVISTSESMKNSDAPVVASFSSRGPNPAIPDILKPDITAPGVEILAAYSPLASVSGFPSDNQSIKYTILSGTSMSCHMLQGPLQT</sequence>
<organism evidence="4">
    <name type="scientific">Sesamum latifolium</name>
    <dbReference type="NCBI Taxonomy" id="2727402"/>
    <lineage>
        <taxon>Eukaryota</taxon>
        <taxon>Viridiplantae</taxon>
        <taxon>Streptophyta</taxon>
        <taxon>Embryophyta</taxon>
        <taxon>Tracheophyta</taxon>
        <taxon>Spermatophyta</taxon>
        <taxon>Magnoliopsida</taxon>
        <taxon>eudicotyledons</taxon>
        <taxon>Gunneridae</taxon>
        <taxon>Pentapetalae</taxon>
        <taxon>asterids</taxon>
        <taxon>lamiids</taxon>
        <taxon>Lamiales</taxon>
        <taxon>Pedaliaceae</taxon>
        <taxon>Sesamum</taxon>
    </lineage>
</organism>
<dbReference type="Gene3D" id="3.50.30.30">
    <property type="match status" value="1"/>
</dbReference>
<dbReference type="AlphaFoldDB" id="A0AAW2UXK9"/>